<reference evidence="1" key="1">
    <citation type="journal article" date="2021" name="Proc. Natl. Acad. Sci. U.S.A.">
        <title>A Catalog of Tens of Thousands of Viruses from Human Metagenomes Reveals Hidden Associations with Chronic Diseases.</title>
        <authorList>
            <person name="Tisza M.J."/>
            <person name="Buck C.B."/>
        </authorList>
    </citation>
    <scope>NUCLEOTIDE SEQUENCE</scope>
    <source>
        <strain evidence="1">CtgaY24</strain>
    </source>
</reference>
<protein>
    <submittedName>
        <fullName evidence="1">Uncharacterized protein</fullName>
    </submittedName>
</protein>
<organism evidence="1">
    <name type="scientific">Siphoviridae sp. ctgaY24</name>
    <dbReference type="NCBI Taxonomy" id="2827911"/>
    <lineage>
        <taxon>Viruses</taxon>
        <taxon>Duplodnaviria</taxon>
        <taxon>Heunggongvirae</taxon>
        <taxon>Uroviricota</taxon>
        <taxon>Caudoviricetes</taxon>
    </lineage>
</organism>
<proteinExistence type="predicted"/>
<name>A0A8S5SAW2_9CAUD</name>
<dbReference type="EMBL" id="BK032562">
    <property type="protein sequence ID" value="DAF48070.1"/>
    <property type="molecule type" value="Genomic_DNA"/>
</dbReference>
<accession>A0A8S5SAW2</accession>
<sequence length="34" mass="4064">MKITRLSENQRFVFRWWTARDLSDYDGIICDGAV</sequence>
<evidence type="ECO:0000313" key="1">
    <source>
        <dbReference type="EMBL" id="DAF48070.1"/>
    </source>
</evidence>